<dbReference type="SUPFAM" id="SSF48371">
    <property type="entry name" value="ARM repeat"/>
    <property type="match status" value="1"/>
</dbReference>
<keyword evidence="2" id="KW-1185">Reference proteome</keyword>
<dbReference type="RefSeq" id="WP_100042791.1">
    <property type="nucleotide sequence ID" value="NZ_LT630003.1"/>
</dbReference>
<dbReference type="EMBL" id="LT630003">
    <property type="protein sequence ID" value="SET92446.1"/>
    <property type="molecule type" value="Genomic_DNA"/>
</dbReference>
<protein>
    <submittedName>
        <fullName evidence="1">Uncharacterized protein</fullName>
    </submittedName>
</protein>
<organism evidence="1 2">
    <name type="scientific">Lacrimispora sphenoides JCM 1415</name>
    <dbReference type="NCBI Taxonomy" id="1297793"/>
    <lineage>
        <taxon>Bacteria</taxon>
        <taxon>Bacillati</taxon>
        <taxon>Bacillota</taxon>
        <taxon>Clostridia</taxon>
        <taxon>Lachnospirales</taxon>
        <taxon>Lachnospiraceae</taxon>
        <taxon>Lacrimispora</taxon>
    </lineage>
</organism>
<dbReference type="InterPro" id="IPR011989">
    <property type="entry name" value="ARM-like"/>
</dbReference>
<evidence type="ECO:0000313" key="2">
    <source>
        <dbReference type="Proteomes" id="UP000198970"/>
    </source>
</evidence>
<proteinExistence type="predicted"/>
<gene>
    <name evidence="1" type="ORF">SAMN02745906_3047</name>
</gene>
<dbReference type="Proteomes" id="UP000198970">
    <property type="component" value="Chromosome I"/>
</dbReference>
<dbReference type="InterPro" id="IPR016024">
    <property type="entry name" value="ARM-type_fold"/>
</dbReference>
<sequence length="209" mass="23475">MIEKLACKLGRNDEIPNIELAEYLCHHNDSAGIREIVDGFKGTDRAVANDCIKVLYEIGERNPKLISDYANEFISCLCSKNNRLVWGSMMALAKIAEYASQPIFEKLSEIKSAYEEGSVITVDNSISVFAKLCKANGSYAETVFPIIINHFQKCKPREVPQHAERAAICFNSENASDFIKVLEERRSGLTPPQQARINKLLKKLHALQQ</sequence>
<accession>A0ABY1CCD2</accession>
<evidence type="ECO:0000313" key="1">
    <source>
        <dbReference type="EMBL" id="SET92446.1"/>
    </source>
</evidence>
<reference evidence="1 2" key="1">
    <citation type="submission" date="2016-10" db="EMBL/GenBank/DDBJ databases">
        <authorList>
            <person name="Varghese N."/>
            <person name="Submissions S."/>
        </authorList>
    </citation>
    <scope>NUCLEOTIDE SEQUENCE [LARGE SCALE GENOMIC DNA]</scope>
    <source>
        <strain evidence="1 2">ATCC 19403</strain>
    </source>
</reference>
<name>A0ABY1CCD2_9FIRM</name>
<dbReference type="Gene3D" id="1.25.10.10">
    <property type="entry name" value="Leucine-rich Repeat Variant"/>
    <property type="match status" value="1"/>
</dbReference>